<protein>
    <submittedName>
        <fullName evidence="1">dUTPase</fullName>
    </submittedName>
</protein>
<reference evidence="2" key="1">
    <citation type="submission" date="2016-04" db="EMBL/GenBank/DDBJ databases">
        <authorList>
            <person name="Quiroz-Castaneda R.E."/>
            <person name="Martinez-Ocampo F."/>
        </authorList>
    </citation>
    <scope>NUCLEOTIDE SEQUENCE [LARGE SCALE GENOMIC DNA]</scope>
    <source>
        <strain evidence="2">INIFAP01</strain>
    </source>
</reference>
<dbReference type="STRING" id="432608.A6V39_01865"/>
<dbReference type="InterPro" id="IPR016947">
    <property type="entry name" value="UCP030140"/>
</dbReference>
<evidence type="ECO:0000313" key="2">
    <source>
        <dbReference type="Proteomes" id="UP000077623"/>
    </source>
</evidence>
<dbReference type="CDD" id="cd11527">
    <property type="entry name" value="NTP-PPase_dUTPase"/>
    <property type="match status" value="1"/>
</dbReference>
<dbReference type="InterPro" id="IPR014871">
    <property type="entry name" value="dUTPase/dCTP_pyrophosphatase"/>
</dbReference>
<keyword evidence="2" id="KW-1185">Reference proteome</keyword>
<dbReference type="PIRSF" id="PIRSF030140">
    <property type="entry name" value="UCP030140"/>
    <property type="match status" value="1"/>
</dbReference>
<dbReference type="RefSeq" id="WP_187150028.1">
    <property type="nucleotide sequence ID" value="NZ_LWUJ01000011.1"/>
</dbReference>
<accession>A0A1A9QD70</accession>
<sequence>MSIDWVKFLEGQTKLDQYIFERKGLNYQETSQARLLALIVELNELANATKVFKFWSEKEGSKEDALAEYADVLHFLLTFSLEKKYSLENISFPIEKLASKEKLINLFLKLNALAFFESEIEFRTWVENFLLLGAMLGFNFKEIEEAYWHKWKINFERQNNSY</sequence>
<dbReference type="SUPFAM" id="SSF101386">
    <property type="entry name" value="all-alpha NTP pyrophosphatases"/>
    <property type="match status" value="1"/>
</dbReference>
<dbReference type="Proteomes" id="UP000077623">
    <property type="component" value="Unassembled WGS sequence"/>
</dbReference>
<comment type="caution">
    <text evidence="1">The sequence shown here is derived from an EMBL/GenBank/DDBJ whole genome shotgun (WGS) entry which is preliminary data.</text>
</comment>
<organism evidence="1 2">
    <name type="scientific">Candidatus Mycoplasma haematobovis</name>
    <dbReference type="NCBI Taxonomy" id="432608"/>
    <lineage>
        <taxon>Bacteria</taxon>
        <taxon>Bacillati</taxon>
        <taxon>Mycoplasmatota</taxon>
        <taxon>Mollicutes</taxon>
        <taxon>Mycoplasmataceae</taxon>
        <taxon>Mycoplasma</taxon>
    </lineage>
</organism>
<name>A0A1A9QD70_9MOLU</name>
<gene>
    <name evidence="1" type="ORF">A6V39_01865</name>
</gene>
<evidence type="ECO:0000313" key="1">
    <source>
        <dbReference type="EMBL" id="OAL10178.1"/>
    </source>
</evidence>
<proteinExistence type="predicted"/>
<dbReference type="AlphaFoldDB" id="A0A1A9QD70"/>
<dbReference type="Pfam" id="PF08761">
    <property type="entry name" value="dUTPase_2"/>
    <property type="match status" value="1"/>
</dbReference>
<dbReference type="EMBL" id="LWUJ01000011">
    <property type="protein sequence ID" value="OAL10178.1"/>
    <property type="molecule type" value="Genomic_DNA"/>
</dbReference>
<dbReference type="Gene3D" id="1.10.4010.10">
    <property type="entry name" value="Type II deoxyuridine triphosphatase"/>
    <property type="match status" value="1"/>
</dbReference>